<feature type="transmembrane region" description="Helical" evidence="7">
    <location>
        <begin position="778"/>
        <end position="798"/>
    </location>
</feature>
<accession>A0ABT6M539</accession>
<feature type="transmembrane region" description="Helical" evidence="7">
    <location>
        <begin position="733"/>
        <end position="758"/>
    </location>
</feature>
<protein>
    <submittedName>
        <fullName evidence="9">ABC transport system permease protein</fullName>
    </submittedName>
</protein>
<evidence type="ECO:0000256" key="4">
    <source>
        <dbReference type="ARBA" id="ARBA00022989"/>
    </source>
</evidence>
<dbReference type="InterPro" id="IPR003838">
    <property type="entry name" value="ABC3_permease_C"/>
</dbReference>
<keyword evidence="3 7" id="KW-0812">Transmembrane</keyword>
<keyword evidence="5 7" id="KW-0472">Membrane</keyword>
<feature type="transmembrane region" description="Helical" evidence="7">
    <location>
        <begin position="390"/>
        <end position="406"/>
    </location>
</feature>
<evidence type="ECO:0000259" key="8">
    <source>
        <dbReference type="Pfam" id="PF02687"/>
    </source>
</evidence>
<dbReference type="InterPro" id="IPR050250">
    <property type="entry name" value="Macrolide_Exporter_MacB"/>
</dbReference>
<reference evidence="9 10" key="1">
    <citation type="submission" date="2023-04" db="EMBL/GenBank/DDBJ databases">
        <title>Forest soil microbial communities from Buena Vista Peninsula, Colon Province, Panama.</title>
        <authorList>
            <person name="Bouskill N."/>
        </authorList>
    </citation>
    <scope>NUCLEOTIDE SEQUENCE [LARGE SCALE GENOMIC DNA]</scope>
    <source>
        <strain evidence="9 10">CFH S0262</strain>
    </source>
</reference>
<feature type="transmembrane region" description="Helical" evidence="7">
    <location>
        <begin position="296"/>
        <end position="319"/>
    </location>
</feature>
<evidence type="ECO:0000256" key="6">
    <source>
        <dbReference type="ARBA" id="ARBA00038076"/>
    </source>
</evidence>
<dbReference type="RefSeq" id="WP_280758793.1">
    <property type="nucleotide sequence ID" value="NZ_JARXVC010000001.1"/>
</dbReference>
<organism evidence="9 10">
    <name type="scientific">Prescottella agglutinans</name>
    <dbReference type="NCBI Taxonomy" id="1644129"/>
    <lineage>
        <taxon>Bacteria</taxon>
        <taxon>Bacillati</taxon>
        <taxon>Actinomycetota</taxon>
        <taxon>Actinomycetes</taxon>
        <taxon>Mycobacteriales</taxon>
        <taxon>Nocardiaceae</taxon>
        <taxon>Prescottella</taxon>
    </lineage>
</organism>
<dbReference type="Proteomes" id="UP001160334">
    <property type="component" value="Unassembled WGS sequence"/>
</dbReference>
<feature type="transmembrane region" description="Helical" evidence="7">
    <location>
        <begin position="684"/>
        <end position="712"/>
    </location>
</feature>
<feature type="domain" description="ABC3 transporter permease C-terminal" evidence="8">
    <location>
        <begin position="692"/>
        <end position="806"/>
    </location>
</feature>
<evidence type="ECO:0000313" key="10">
    <source>
        <dbReference type="Proteomes" id="UP001160334"/>
    </source>
</evidence>
<keyword evidence="4 7" id="KW-1133">Transmembrane helix</keyword>
<comment type="caution">
    <text evidence="9">The sequence shown here is derived from an EMBL/GenBank/DDBJ whole genome shotgun (WGS) entry which is preliminary data.</text>
</comment>
<proteinExistence type="inferred from homology"/>
<comment type="similarity">
    <text evidence="6">Belongs to the ABC-4 integral membrane protein family.</text>
</comment>
<evidence type="ECO:0000256" key="7">
    <source>
        <dbReference type="SAM" id="Phobius"/>
    </source>
</evidence>
<evidence type="ECO:0000256" key="1">
    <source>
        <dbReference type="ARBA" id="ARBA00004651"/>
    </source>
</evidence>
<keyword evidence="2" id="KW-1003">Cell membrane</keyword>
<evidence type="ECO:0000256" key="2">
    <source>
        <dbReference type="ARBA" id="ARBA00022475"/>
    </source>
</evidence>
<sequence length="814" mass="81592">MRGLAWAQMRAHAGRYVASILAVVISVAFIVATLTLNSTLKAGVTGSLAGQYATTDVVVTGTVDPATVAAIPGVRAVAEDSSASVKVRRDGEGSSYGAAVSLSQDPGLRWQKLQDGRFPEALGEVAVGSESGIPVGTDLTVTVLGRDSQTETAKVVGTVDLAGTAQSMNGTTVFATPAQLGEWATSGVTVREIRVAGDGTLSQEQLAQRVQSMLPADVTVETGVRQAELESQRFLGSSDALASVLLAVGAIAVVVAGLVIANTFAVLLAARTQELALLRCVGATAAQVRGSVRVEAAGVGVVASVLGVGLGVAAAWLVAQIASAADVPIPLQSVSVTPVTVVVGLAVGVVMTMVAASAPGRAATRVSPLAALQPLESKPESVVVSRTRRVVGSLGLLAGVGILGVGAGTAQVLIGCFGGLLTFVSIVILGQRIIPAVISRVGAVVSRLGGPVGQLAAGNAGRNPRRTAATATALLIGVTLTSTLVVGIAVTKASAPGAVDDQFPVDVSVVSEGAAGLPVDLVDRVRGLHGVAAVAPIGTADVALSDGRTIRVTGVDLGAVRATLRSDVELPVADQLLLPSADMQYYGLHSGDKVALAGNAGRAELTVGSADGRTPLTEARILAALSSQVAQDQMWIRLDDGLSDADSRAVQDEITSLAEQLAPGSDVGGSLVMRATLDSVLDTLLLIVAGLLSVAVVIALIGVGNTMALSVLERRRESGLLRALGLTRSGLRSLLLWEALLIAGVASALGVALGLVFGISGSASLFGFHDLVLSTLPWATLALIVVGGGVAGVVAAVLPARRAAGTAPVSALAG</sequence>
<dbReference type="EMBL" id="JARXVC010000001">
    <property type="protein sequence ID" value="MDH6279431.1"/>
    <property type="molecule type" value="Genomic_DNA"/>
</dbReference>
<evidence type="ECO:0000256" key="5">
    <source>
        <dbReference type="ARBA" id="ARBA00023136"/>
    </source>
</evidence>
<keyword evidence="10" id="KW-1185">Reference proteome</keyword>
<feature type="domain" description="ABC3 transporter permease C-terminal" evidence="8">
    <location>
        <begin position="248"/>
        <end position="368"/>
    </location>
</feature>
<dbReference type="PANTHER" id="PTHR30572">
    <property type="entry name" value="MEMBRANE COMPONENT OF TRANSPORTER-RELATED"/>
    <property type="match status" value="1"/>
</dbReference>
<dbReference type="Pfam" id="PF02687">
    <property type="entry name" value="FtsX"/>
    <property type="match status" value="2"/>
</dbReference>
<feature type="transmembrane region" description="Helical" evidence="7">
    <location>
        <begin position="339"/>
        <end position="358"/>
    </location>
</feature>
<evidence type="ECO:0000313" key="9">
    <source>
        <dbReference type="EMBL" id="MDH6279431.1"/>
    </source>
</evidence>
<dbReference type="PANTHER" id="PTHR30572:SF4">
    <property type="entry name" value="ABC TRANSPORTER PERMEASE YTRF"/>
    <property type="match status" value="1"/>
</dbReference>
<feature type="transmembrane region" description="Helical" evidence="7">
    <location>
        <begin position="412"/>
        <end position="430"/>
    </location>
</feature>
<name>A0ABT6M539_9NOCA</name>
<comment type="subcellular location">
    <subcellularLocation>
        <location evidence="1">Cell membrane</location>
        <topology evidence="1">Multi-pass membrane protein</topology>
    </subcellularLocation>
</comment>
<gene>
    <name evidence="9" type="ORF">M2280_000636</name>
</gene>
<evidence type="ECO:0000256" key="3">
    <source>
        <dbReference type="ARBA" id="ARBA00022692"/>
    </source>
</evidence>
<feature type="transmembrane region" description="Helical" evidence="7">
    <location>
        <begin position="468"/>
        <end position="490"/>
    </location>
</feature>
<feature type="transmembrane region" description="Helical" evidence="7">
    <location>
        <begin position="240"/>
        <end position="269"/>
    </location>
</feature>
<feature type="transmembrane region" description="Helical" evidence="7">
    <location>
        <begin position="16"/>
        <end position="36"/>
    </location>
</feature>